<sequence>MNDPIEIAASKLAHLSKKWNPEITDHVEDIRYGVALRINYYSVVLGCLIIGFVTGKVLETIVSMISFILLRRFTGGLHMPTLTLCFFVSSALLSGIPHISLAQNISIVLNIVSLVLVLFFSERRQQHNLMGACMLIGSNFILNSDVISMSFFAQSVLLIRFGKEVKQP</sequence>
<organism evidence="9 10">
    <name type="scientific">Paenibacillus tianmuensis</name>
    <dbReference type="NCBI Taxonomy" id="624147"/>
    <lineage>
        <taxon>Bacteria</taxon>
        <taxon>Bacillati</taxon>
        <taxon>Bacillota</taxon>
        <taxon>Bacilli</taxon>
        <taxon>Bacillales</taxon>
        <taxon>Paenibacillaceae</taxon>
        <taxon>Paenibacillus</taxon>
    </lineage>
</organism>
<evidence type="ECO:0000313" key="9">
    <source>
        <dbReference type="EMBL" id="SCW74944.1"/>
    </source>
</evidence>
<dbReference type="GO" id="GO:0008233">
    <property type="term" value="F:peptidase activity"/>
    <property type="evidence" value="ECO:0007669"/>
    <property type="project" value="UniProtKB-KW"/>
</dbReference>
<keyword evidence="2" id="KW-0673">Quorum sensing</keyword>
<reference evidence="10" key="1">
    <citation type="submission" date="2016-10" db="EMBL/GenBank/DDBJ databases">
        <authorList>
            <person name="Varghese N."/>
            <person name="Submissions S."/>
        </authorList>
    </citation>
    <scope>NUCLEOTIDE SEQUENCE [LARGE SCALE GENOMIC DNA]</scope>
    <source>
        <strain evidence="10">CGMCC 1.8946</strain>
    </source>
</reference>
<name>A0A1G4T0H9_9BACL</name>
<protein>
    <submittedName>
        <fullName evidence="9">Accessory gene regulator B</fullName>
    </submittedName>
</protein>
<keyword evidence="4 8" id="KW-0812">Transmembrane</keyword>
<keyword evidence="10" id="KW-1185">Reference proteome</keyword>
<keyword evidence="5" id="KW-0378">Hydrolase</keyword>
<dbReference type="GO" id="GO:0016020">
    <property type="term" value="C:membrane"/>
    <property type="evidence" value="ECO:0007669"/>
    <property type="project" value="InterPro"/>
</dbReference>
<feature type="transmembrane region" description="Helical" evidence="8">
    <location>
        <begin position="40"/>
        <end position="70"/>
    </location>
</feature>
<dbReference type="Proteomes" id="UP000198601">
    <property type="component" value="Unassembled WGS sequence"/>
</dbReference>
<evidence type="ECO:0000256" key="8">
    <source>
        <dbReference type="SAM" id="Phobius"/>
    </source>
</evidence>
<dbReference type="GO" id="GO:0006508">
    <property type="term" value="P:proteolysis"/>
    <property type="evidence" value="ECO:0007669"/>
    <property type="project" value="UniProtKB-KW"/>
</dbReference>
<proteinExistence type="predicted"/>
<evidence type="ECO:0000256" key="6">
    <source>
        <dbReference type="ARBA" id="ARBA00022989"/>
    </source>
</evidence>
<dbReference type="GO" id="GO:0009372">
    <property type="term" value="P:quorum sensing"/>
    <property type="evidence" value="ECO:0007669"/>
    <property type="project" value="UniProtKB-KW"/>
</dbReference>
<evidence type="ECO:0000256" key="1">
    <source>
        <dbReference type="ARBA" id="ARBA00022475"/>
    </source>
</evidence>
<dbReference type="STRING" id="624147.SAMN04487970_103958"/>
<evidence type="ECO:0000256" key="5">
    <source>
        <dbReference type="ARBA" id="ARBA00022801"/>
    </source>
</evidence>
<dbReference type="RefSeq" id="WP_090675047.1">
    <property type="nucleotide sequence ID" value="NZ_FMTT01000039.1"/>
</dbReference>
<dbReference type="SMART" id="SM00793">
    <property type="entry name" value="AgrB"/>
    <property type="match status" value="1"/>
</dbReference>
<dbReference type="InterPro" id="IPR006741">
    <property type="entry name" value="AgrB"/>
</dbReference>
<evidence type="ECO:0000256" key="3">
    <source>
        <dbReference type="ARBA" id="ARBA00022670"/>
    </source>
</evidence>
<keyword evidence="3" id="KW-0645">Protease</keyword>
<evidence type="ECO:0000256" key="4">
    <source>
        <dbReference type="ARBA" id="ARBA00022692"/>
    </source>
</evidence>
<dbReference type="EMBL" id="FMTT01000039">
    <property type="protein sequence ID" value="SCW74944.1"/>
    <property type="molecule type" value="Genomic_DNA"/>
</dbReference>
<keyword evidence="1" id="KW-1003">Cell membrane</keyword>
<keyword evidence="7 8" id="KW-0472">Membrane</keyword>
<dbReference type="Pfam" id="PF04647">
    <property type="entry name" value="AgrB"/>
    <property type="match status" value="1"/>
</dbReference>
<keyword evidence="6 8" id="KW-1133">Transmembrane helix</keyword>
<dbReference type="AlphaFoldDB" id="A0A1G4T0H9"/>
<accession>A0A1G4T0H9</accession>
<feature type="transmembrane region" description="Helical" evidence="8">
    <location>
        <begin position="102"/>
        <end position="120"/>
    </location>
</feature>
<evidence type="ECO:0000256" key="7">
    <source>
        <dbReference type="ARBA" id="ARBA00023136"/>
    </source>
</evidence>
<dbReference type="OrthoDB" id="2666767at2"/>
<gene>
    <name evidence="9" type="ORF">SAMN04487970_103958</name>
</gene>
<evidence type="ECO:0000256" key="2">
    <source>
        <dbReference type="ARBA" id="ARBA00022654"/>
    </source>
</evidence>
<evidence type="ECO:0000313" key="10">
    <source>
        <dbReference type="Proteomes" id="UP000198601"/>
    </source>
</evidence>